<dbReference type="Pfam" id="PF01882">
    <property type="entry name" value="DUF58"/>
    <property type="match status" value="1"/>
</dbReference>
<gene>
    <name evidence="3" type="ORF">KHA97_22560</name>
</gene>
<accession>A0A942YJR1</accession>
<organism evidence="3 4">
    <name type="scientific">Lederbergia citri</name>
    <dbReference type="NCBI Taxonomy" id="2833580"/>
    <lineage>
        <taxon>Bacteria</taxon>
        <taxon>Bacillati</taxon>
        <taxon>Bacillota</taxon>
        <taxon>Bacilli</taxon>
        <taxon>Bacillales</taxon>
        <taxon>Bacillaceae</taxon>
        <taxon>Lederbergia</taxon>
    </lineage>
</organism>
<dbReference type="PANTHER" id="PTHR34351">
    <property type="entry name" value="SLR1927 PROTEIN-RELATED"/>
    <property type="match status" value="1"/>
</dbReference>
<protein>
    <submittedName>
        <fullName evidence="3">DUF58 domain-containing protein</fullName>
    </submittedName>
</protein>
<dbReference type="EMBL" id="JAGYPG010000005">
    <property type="protein sequence ID" value="MBS4197825.1"/>
    <property type="molecule type" value="Genomic_DNA"/>
</dbReference>
<dbReference type="PANTHER" id="PTHR34351:SF2">
    <property type="entry name" value="DUF58 DOMAIN-CONTAINING PROTEIN"/>
    <property type="match status" value="1"/>
</dbReference>
<feature type="transmembrane region" description="Helical" evidence="1">
    <location>
        <begin position="12"/>
        <end position="34"/>
    </location>
</feature>
<keyword evidence="1" id="KW-0472">Membrane</keyword>
<dbReference type="AlphaFoldDB" id="A0A942YJR1"/>
<dbReference type="RefSeq" id="WP_213127048.1">
    <property type="nucleotide sequence ID" value="NZ_JAGYPG010000005.1"/>
</dbReference>
<proteinExistence type="predicted"/>
<comment type="caution">
    <text evidence="3">The sequence shown here is derived from an EMBL/GenBank/DDBJ whole genome shotgun (WGS) entry which is preliminary data.</text>
</comment>
<keyword evidence="1" id="KW-0812">Transmembrane</keyword>
<name>A0A942YJR1_9BACI</name>
<evidence type="ECO:0000259" key="2">
    <source>
        <dbReference type="Pfam" id="PF01882"/>
    </source>
</evidence>
<feature type="domain" description="DUF58" evidence="2">
    <location>
        <begin position="209"/>
        <end position="405"/>
    </location>
</feature>
<evidence type="ECO:0000256" key="1">
    <source>
        <dbReference type="SAM" id="Phobius"/>
    </source>
</evidence>
<dbReference type="InterPro" id="IPR002881">
    <property type="entry name" value="DUF58"/>
</dbReference>
<keyword evidence="1" id="KW-1133">Transmembrane helix</keyword>
<feature type="transmembrane region" description="Helical" evidence="1">
    <location>
        <begin position="40"/>
        <end position="62"/>
    </location>
</feature>
<keyword evidence="4" id="KW-1185">Reference proteome</keyword>
<dbReference type="Proteomes" id="UP000681414">
    <property type="component" value="Unassembled WGS sequence"/>
</dbReference>
<evidence type="ECO:0000313" key="4">
    <source>
        <dbReference type="Proteomes" id="UP000681414"/>
    </source>
</evidence>
<sequence length="407" mass="47317">MRSFFKRNRIIARIQPFFGMIFLLLLLALTYAFAMFQGGFVSWFLFFSFLPFAIYSIALLIYPLNDFQIDRVFTPLQLTAGEQVTVRVSLCRKIPFPLLFLIVADWGPDNFYNRGSKKILFPGFKRKMEFYYKIDEVPRGEHIFEAIRFKTGDALGLVEKEKWFDRREVLLVYPQYVEIEHRALESQYEQGGTASVMQFQKDTSLVAGIRQYQPGDRFSWIDWKAFARTNDMMSKEFEIRQTNDLLIILDRTKTRSFEEVVKFAASVTKSVLKYGGQIGLFSAGKDKTFFPIRGGDQQQQQIFLHLAKVKSDSEVPLANIIETETILFKQPAVMIVITSVLSKELIDQAGVYLRRRGTFIVYYIKKKDDPLSQEELMVRAAAMQKGIFMIPLYEGDFRRAFSEVKRA</sequence>
<reference evidence="3 4" key="1">
    <citation type="submission" date="2021-05" db="EMBL/GenBank/DDBJ databases">
        <title>Novel Bacillus species.</title>
        <authorList>
            <person name="Liu G."/>
        </authorList>
    </citation>
    <scope>NUCLEOTIDE SEQUENCE [LARGE SCALE GENOMIC DNA]</scope>
    <source>
        <strain evidence="4">FJAT-49780</strain>
    </source>
</reference>
<evidence type="ECO:0000313" key="3">
    <source>
        <dbReference type="EMBL" id="MBS4197825.1"/>
    </source>
</evidence>